<dbReference type="InterPro" id="IPR007197">
    <property type="entry name" value="rSAM"/>
</dbReference>
<feature type="domain" description="Radical SAM core" evidence="1">
    <location>
        <begin position="1"/>
        <end position="140"/>
    </location>
</feature>
<accession>T0YD84</accession>
<dbReference type="SUPFAM" id="SSF102114">
    <property type="entry name" value="Radical SAM enzymes"/>
    <property type="match status" value="1"/>
</dbReference>
<dbReference type="GO" id="GO:0035597">
    <property type="term" value="F:tRNA-2-methylthio-N(6)-dimethylallyladenosine(37) synthase activity"/>
    <property type="evidence" value="ECO:0007669"/>
    <property type="project" value="TreeGrafter"/>
</dbReference>
<name>T0YD84_9ZZZZ</name>
<dbReference type="PANTHER" id="PTHR43020">
    <property type="entry name" value="CDK5 REGULATORY SUBUNIT-ASSOCIATED PROTEIN 1"/>
    <property type="match status" value="1"/>
</dbReference>
<evidence type="ECO:0000259" key="1">
    <source>
        <dbReference type="PROSITE" id="PS51918"/>
    </source>
</evidence>
<gene>
    <name evidence="2" type="ORF">B1A_20094</name>
</gene>
<comment type="caution">
    <text evidence="2">The sequence shown here is derived from an EMBL/GenBank/DDBJ whole genome shotgun (WGS) entry which is preliminary data.</text>
</comment>
<dbReference type="GO" id="GO:0005829">
    <property type="term" value="C:cytosol"/>
    <property type="evidence" value="ECO:0007669"/>
    <property type="project" value="TreeGrafter"/>
</dbReference>
<keyword evidence="2" id="KW-0808">Transferase</keyword>
<organism evidence="2">
    <name type="scientific">mine drainage metagenome</name>
    <dbReference type="NCBI Taxonomy" id="410659"/>
    <lineage>
        <taxon>unclassified sequences</taxon>
        <taxon>metagenomes</taxon>
        <taxon>ecological metagenomes</taxon>
    </lineage>
</organism>
<reference evidence="2" key="2">
    <citation type="journal article" date="2014" name="ISME J.">
        <title>Microbial stratification in low pH oxic and suboxic macroscopic growths along an acid mine drainage.</title>
        <authorList>
            <person name="Mendez-Garcia C."/>
            <person name="Mesa V."/>
            <person name="Sprenger R.R."/>
            <person name="Richter M."/>
            <person name="Diez M.S."/>
            <person name="Solano J."/>
            <person name="Bargiela R."/>
            <person name="Golyshina O.V."/>
            <person name="Manteca A."/>
            <person name="Ramos J.L."/>
            <person name="Gallego J.R."/>
            <person name="Llorente I."/>
            <person name="Martins Dos Santos V.A."/>
            <person name="Jensen O.N."/>
            <person name="Pelaez A.I."/>
            <person name="Sanchez J."/>
            <person name="Ferrer M."/>
        </authorList>
    </citation>
    <scope>NUCLEOTIDE SEQUENCE</scope>
</reference>
<reference evidence="2" key="1">
    <citation type="submission" date="2013-08" db="EMBL/GenBank/DDBJ databases">
        <authorList>
            <person name="Mendez C."/>
            <person name="Richter M."/>
            <person name="Ferrer M."/>
            <person name="Sanchez J."/>
        </authorList>
    </citation>
    <scope>NUCLEOTIDE SEQUENCE</scope>
</reference>
<sequence length="140" mass="15579">NRPFADVIAEVYALVEQGVREITFLGQNVNAWRAPHRGRMLDLAELIRYAASIEGIERIRFTTSHPIEFGERLIEAFAEVPKLAAHLHLPVQSGSDRILARMKRGYTTLEYRSKVRRLRAARAGLSLTTDLIGGVPGGDG</sequence>
<dbReference type="GO" id="GO:0051539">
    <property type="term" value="F:4 iron, 4 sulfur cluster binding"/>
    <property type="evidence" value="ECO:0007669"/>
    <property type="project" value="TreeGrafter"/>
</dbReference>
<dbReference type="InterPro" id="IPR023404">
    <property type="entry name" value="rSAM_horseshoe"/>
</dbReference>
<dbReference type="PANTHER" id="PTHR43020:SF2">
    <property type="entry name" value="MITOCHONDRIAL TRNA METHYLTHIOTRANSFERASE CDK5RAP1"/>
    <property type="match status" value="1"/>
</dbReference>
<dbReference type="AlphaFoldDB" id="T0YD84"/>
<feature type="non-terminal residue" evidence="2">
    <location>
        <position position="1"/>
    </location>
</feature>
<dbReference type="EMBL" id="AUZX01014820">
    <property type="protein sequence ID" value="EQD31073.1"/>
    <property type="molecule type" value="Genomic_DNA"/>
</dbReference>
<dbReference type="Pfam" id="PF04055">
    <property type="entry name" value="Radical_SAM"/>
    <property type="match status" value="1"/>
</dbReference>
<dbReference type="Gene3D" id="3.80.30.20">
    <property type="entry name" value="tm_1862 like domain"/>
    <property type="match status" value="1"/>
</dbReference>
<dbReference type="InterPro" id="IPR058240">
    <property type="entry name" value="rSAM_sf"/>
</dbReference>
<evidence type="ECO:0000313" key="2">
    <source>
        <dbReference type="EMBL" id="EQD31073.1"/>
    </source>
</evidence>
<protein>
    <submittedName>
        <fullName evidence="2">tRNA-i(6)A37 thiotransferase enzyme MiaB</fullName>
    </submittedName>
</protein>
<dbReference type="PROSITE" id="PS51918">
    <property type="entry name" value="RADICAL_SAM"/>
    <property type="match status" value="1"/>
</dbReference>
<proteinExistence type="predicted"/>